<dbReference type="RefSeq" id="WP_243013202.1">
    <property type="nucleotide sequence ID" value="NZ_JALGAR010000006.1"/>
</dbReference>
<evidence type="ECO:0000313" key="1">
    <source>
        <dbReference type="EMBL" id="MCI4659711.1"/>
    </source>
</evidence>
<gene>
    <name evidence="1" type="ORF">MQH31_18045</name>
</gene>
<accession>A0AA41QXW8</accession>
<organism evidence="1 2">
    <name type="scientific">Cryobacterium zhongshanensis</name>
    <dbReference type="NCBI Taxonomy" id="2928153"/>
    <lineage>
        <taxon>Bacteria</taxon>
        <taxon>Bacillati</taxon>
        <taxon>Actinomycetota</taxon>
        <taxon>Actinomycetes</taxon>
        <taxon>Micrococcales</taxon>
        <taxon>Microbacteriaceae</taxon>
        <taxon>Cryobacterium</taxon>
    </lineage>
</organism>
<comment type="caution">
    <text evidence="1">The sequence shown here is derived from an EMBL/GenBank/DDBJ whole genome shotgun (WGS) entry which is preliminary data.</text>
</comment>
<sequence length="98" mass="10786">MSTNTPIDRPDTAAAAPTITVTLDETQRSLVLSALYDKLLDSKHYISGSEVDDEPGLLDNCCAGHRARYEDRKRNYRALTQQKAAVEATIALFSDEGK</sequence>
<name>A0AA41QXW8_9MICO</name>
<dbReference type="AlphaFoldDB" id="A0AA41QXW8"/>
<evidence type="ECO:0000313" key="2">
    <source>
        <dbReference type="Proteomes" id="UP001165341"/>
    </source>
</evidence>
<reference evidence="1" key="1">
    <citation type="submission" date="2022-03" db="EMBL/GenBank/DDBJ databases">
        <title>Cryobacterium sp. nov. strain ZS14-85, isolated from Antarctic soil.</title>
        <authorList>
            <person name="Li J."/>
            <person name="Niu G."/>
        </authorList>
    </citation>
    <scope>NUCLEOTIDE SEQUENCE</scope>
    <source>
        <strain evidence="1">ZS14-85</strain>
    </source>
</reference>
<keyword evidence="2" id="KW-1185">Reference proteome</keyword>
<dbReference type="EMBL" id="JALGAR010000006">
    <property type="protein sequence ID" value="MCI4659711.1"/>
    <property type="molecule type" value="Genomic_DNA"/>
</dbReference>
<protein>
    <submittedName>
        <fullName evidence="1">Uncharacterized protein</fullName>
    </submittedName>
</protein>
<dbReference type="Proteomes" id="UP001165341">
    <property type="component" value="Unassembled WGS sequence"/>
</dbReference>
<proteinExistence type="predicted"/>